<feature type="domain" description="PDZ" evidence="5">
    <location>
        <begin position="298"/>
        <end position="385"/>
    </location>
</feature>
<evidence type="ECO:0000259" key="5">
    <source>
        <dbReference type="SMART" id="SM00228"/>
    </source>
</evidence>
<dbReference type="PANTHER" id="PTHR43343:SF3">
    <property type="entry name" value="PROTEASE DO-LIKE 8, CHLOROPLASTIC"/>
    <property type="match status" value="1"/>
</dbReference>
<keyword evidence="7" id="KW-1185">Reference proteome</keyword>
<gene>
    <name evidence="6" type="ORF">ACFO26_08165</name>
</gene>
<comment type="caution">
    <text evidence="6">The sequence shown here is derived from an EMBL/GenBank/DDBJ whole genome shotgun (WGS) entry which is preliminary data.</text>
</comment>
<dbReference type="GO" id="GO:0006508">
    <property type="term" value="P:proteolysis"/>
    <property type="evidence" value="ECO:0007669"/>
    <property type="project" value="UniProtKB-KW"/>
</dbReference>
<dbReference type="RefSeq" id="WP_213536873.1">
    <property type="nucleotide sequence ID" value="NZ_BOVQ01000010.1"/>
</dbReference>
<accession>A0ABV9JFQ3</accession>
<evidence type="ECO:0000313" key="7">
    <source>
        <dbReference type="Proteomes" id="UP001595987"/>
    </source>
</evidence>
<evidence type="ECO:0000256" key="1">
    <source>
        <dbReference type="ARBA" id="ARBA00010541"/>
    </source>
</evidence>
<dbReference type="EC" id="3.4.21.-" evidence="6"/>
<evidence type="ECO:0000256" key="4">
    <source>
        <dbReference type="ARBA" id="ARBA00022825"/>
    </source>
</evidence>
<dbReference type="Gene3D" id="2.30.42.10">
    <property type="match status" value="1"/>
</dbReference>
<dbReference type="Gene3D" id="2.40.10.10">
    <property type="entry name" value="Trypsin-like serine proteases"/>
    <property type="match status" value="2"/>
</dbReference>
<dbReference type="Pfam" id="PF13365">
    <property type="entry name" value="Trypsin_2"/>
    <property type="match status" value="1"/>
</dbReference>
<dbReference type="EMBL" id="JBHSGD010000006">
    <property type="protein sequence ID" value="MFC4652884.1"/>
    <property type="molecule type" value="Genomic_DNA"/>
</dbReference>
<dbReference type="Pfam" id="PF13180">
    <property type="entry name" value="PDZ_2"/>
    <property type="match status" value="1"/>
</dbReference>
<organism evidence="6 7">
    <name type="scientific">Lactococcus nasutitermitis</name>
    <dbReference type="NCBI Taxonomy" id="1652957"/>
    <lineage>
        <taxon>Bacteria</taxon>
        <taxon>Bacillati</taxon>
        <taxon>Bacillota</taxon>
        <taxon>Bacilli</taxon>
        <taxon>Lactobacillales</taxon>
        <taxon>Streptococcaceae</taxon>
        <taxon>Lactococcus</taxon>
    </lineage>
</organism>
<evidence type="ECO:0000256" key="2">
    <source>
        <dbReference type="ARBA" id="ARBA00022670"/>
    </source>
</evidence>
<dbReference type="SUPFAM" id="SSF50494">
    <property type="entry name" value="Trypsin-like serine proteases"/>
    <property type="match status" value="1"/>
</dbReference>
<dbReference type="SMART" id="SM00228">
    <property type="entry name" value="PDZ"/>
    <property type="match status" value="1"/>
</dbReference>
<keyword evidence="2 6" id="KW-0645">Protease</keyword>
<dbReference type="InterPro" id="IPR036034">
    <property type="entry name" value="PDZ_sf"/>
</dbReference>
<dbReference type="InterPro" id="IPR001478">
    <property type="entry name" value="PDZ"/>
</dbReference>
<proteinExistence type="inferred from homology"/>
<dbReference type="GO" id="GO:0008233">
    <property type="term" value="F:peptidase activity"/>
    <property type="evidence" value="ECO:0007669"/>
    <property type="project" value="UniProtKB-KW"/>
</dbReference>
<dbReference type="InterPro" id="IPR009003">
    <property type="entry name" value="Peptidase_S1_PA"/>
</dbReference>
<keyword evidence="3 6" id="KW-0378">Hydrolase</keyword>
<dbReference type="InterPro" id="IPR001940">
    <property type="entry name" value="Peptidase_S1C"/>
</dbReference>
<name>A0ABV9JFQ3_9LACT</name>
<dbReference type="PANTHER" id="PTHR43343">
    <property type="entry name" value="PEPTIDASE S12"/>
    <property type="match status" value="1"/>
</dbReference>
<evidence type="ECO:0000256" key="3">
    <source>
        <dbReference type="ARBA" id="ARBA00022801"/>
    </source>
</evidence>
<evidence type="ECO:0000313" key="6">
    <source>
        <dbReference type="EMBL" id="MFC4652884.1"/>
    </source>
</evidence>
<dbReference type="InterPro" id="IPR051201">
    <property type="entry name" value="Chloro_Bact_Ser_Proteases"/>
</dbReference>
<dbReference type="SUPFAM" id="SSF50156">
    <property type="entry name" value="PDZ domain-like"/>
    <property type="match status" value="1"/>
</dbReference>
<dbReference type="CDD" id="cd06781">
    <property type="entry name" value="cpPDZ_BsHtra-like"/>
    <property type="match status" value="1"/>
</dbReference>
<reference evidence="7" key="1">
    <citation type="journal article" date="2019" name="Int. J. Syst. Evol. Microbiol.">
        <title>The Global Catalogue of Microorganisms (GCM) 10K type strain sequencing project: providing services to taxonomists for standard genome sequencing and annotation.</title>
        <authorList>
            <consortium name="The Broad Institute Genomics Platform"/>
            <consortium name="The Broad Institute Genome Sequencing Center for Infectious Disease"/>
            <person name="Wu L."/>
            <person name="Ma J."/>
        </authorList>
    </citation>
    <scope>NUCLEOTIDE SEQUENCE [LARGE SCALE GENOMIC DNA]</scope>
    <source>
        <strain evidence="7">CCUG 63287</strain>
    </source>
</reference>
<comment type="similarity">
    <text evidence="1">Belongs to the peptidase S1C family.</text>
</comment>
<sequence length="419" mass="42837">MSKANTNIAKLLLTGVVGGAIALGGSAIYTHSTGQNTTTNSSTGTTQVSKVSVDVNTDTTKAIKKVSNAVVSVLNYSSSSSSDNNSLDGIFGSDSGSSSASNAPQLSSEGSGVIYKKSGGTAYVVTNYHVIAGNSSLEVKLSDGHKVKATVVGYDEYTDLAVLKMSSSDVKTVATFGNSDDLTVGEPAIAVGSPLGSTFANTATEGIVSAKSRQVTMSQESNNATTNINAIQTDASINPGNSGGALINIEGQVIGITQSKITSADDGTSVEGMGFAIPSNTVVTIINKLEADGKVVRPGLGIEGTDLSTLSNDVIEQLKLPNGVTSGVVIAQVQSGMPIATAGLKEYDVITKFGKFNVGSMADLTTALNSYSIGDTVQITYYRSGKEHTASVKLSKTSSDIKFSNSNQNNTNSDSNDGN</sequence>
<dbReference type="Proteomes" id="UP001595987">
    <property type="component" value="Unassembled WGS sequence"/>
</dbReference>
<dbReference type="PRINTS" id="PR00834">
    <property type="entry name" value="PROTEASES2C"/>
</dbReference>
<dbReference type="InterPro" id="IPR043504">
    <property type="entry name" value="Peptidase_S1_PA_chymotrypsin"/>
</dbReference>
<keyword evidence="4" id="KW-0720">Serine protease</keyword>
<protein>
    <submittedName>
        <fullName evidence="6">S1C family serine protease</fullName>
        <ecNumber evidence="6">3.4.21.-</ecNumber>
    </submittedName>
</protein>